<dbReference type="RefSeq" id="WP_320500064.1">
    <property type="nucleotide sequence ID" value="NZ_JAXCLX010000001.1"/>
</dbReference>
<protein>
    <submittedName>
        <fullName evidence="1">Uncharacterized protein</fullName>
    </submittedName>
</protein>
<evidence type="ECO:0000313" key="2">
    <source>
        <dbReference type="Proteomes" id="UP001271769"/>
    </source>
</evidence>
<proteinExistence type="predicted"/>
<dbReference type="EMBL" id="JAXCLX010000001">
    <property type="protein sequence ID" value="MDY0871634.1"/>
    <property type="molecule type" value="Genomic_DNA"/>
</dbReference>
<evidence type="ECO:0000313" key="1">
    <source>
        <dbReference type="EMBL" id="MDY0871634.1"/>
    </source>
</evidence>
<sequence length="120" mass="13565">MTALKVIRLELGRTKERPEGDAGCGYEFTAPLTTDGHLDAEAFKAVKADCTVRRFWTGEKYQQGILRHLGPDRWVFSYAPGKDDDEPAFKFDKHRFAVGEYVSITEHDGITRPFKVVSVT</sequence>
<dbReference type="Proteomes" id="UP001271769">
    <property type="component" value="Unassembled WGS sequence"/>
</dbReference>
<accession>A0ABU5DWE6</accession>
<name>A0ABU5DWE6_9PROT</name>
<organism evidence="1 2">
    <name type="scientific">Dongia rigui</name>
    <dbReference type="NCBI Taxonomy" id="940149"/>
    <lineage>
        <taxon>Bacteria</taxon>
        <taxon>Pseudomonadati</taxon>
        <taxon>Pseudomonadota</taxon>
        <taxon>Alphaproteobacteria</taxon>
        <taxon>Rhodospirillales</taxon>
        <taxon>Dongiaceae</taxon>
        <taxon>Dongia</taxon>
    </lineage>
</organism>
<comment type="caution">
    <text evidence="1">The sequence shown here is derived from an EMBL/GenBank/DDBJ whole genome shotgun (WGS) entry which is preliminary data.</text>
</comment>
<gene>
    <name evidence="1" type="ORF">SMD31_06860</name>
</gene>
<reference evidence="1 2" key="1">
    <citation type="journal article" date="2013" name="Antonie Van Leeuwenhoek">
        <title>Dongia rigui sp. nov., isolated from freshwater of a large wetland in Korea.</title>
        <authorList>
            <person name="Baik K.S."/>
            <person name="Hwang Y.M."/>
            <person name="Choi J.S."/>
            <person name="Kwon J."/>
            <person name="Seong C.N."/>
        </authorList>
    </citation>
    <scope>NUCLEOTIDE SEQUENCE [LARGE SCALE GENOMIC DNA]</scope>
    <source>
        <strain evidence="1 2">04SU4-P</strain>
    </source>
</reference>
<keyword evidence="2" id="KW-1185">Reference proteome</keyword>